<dbReference type="Proteomes" id="UP000193944">
    <property type="component" value="Unassembled WGS sequence"/>
</dbReference>
<dbReference type="AlphaFoldDB" id="A0A1Y1WV98"/>
<name>A0A1Y1WV98_9FUNG</name>
<evidence type="ECO:0000313" key="7">
    <source>
        <dbReference type="Proteomes" id="UP000193944"/>
    </source>
</evidence>
<evidence type="ECO:0000259" key="5">
    <source>
        <dbReference type="PROSITE" id="PS51292"/>
    </source>
</evidence>
<dbReference type="EMBL" id="MCFG01000246">
    <property type="protein sequence ID" value="ORX77481.1"/>
    <property type="molecule type" value="Genomic_DNA"/>
</dbReference>
<dbReference type="Gene3D" id="3.30.40.10">
    <property type="entry name" value="Zinc/RING finger domain, C3HC4 (zinc finger)"/>
    <property type="match status" value="1"/>
</dbReference>
<dbReference type="OrthoDB" id="2140195at2759"/>
<keyword evidence="4" id="KW-1133">Transmembrane helix</keyword>
<comment type="caution">
    <text evidence="6">The sequence shown here is derived from an EMBL/GenBank/DDBJ whole genome shotgun (WGS) entry which is preliminary data.</text>
</comment>
<dbReference type="InterPro" id="IPR013083">
    <property type="entry name" value="Znf_RING/FYVE/PHD"/>
</dbReference>
<evidence type="ECO:0000256" key="1">
    <source>
        <dbReference type="ARBA" id="ARBA00022723"/>
    </source>
</evidence>
<dbReference type="PROSITE" id="PS51292">
    <property type="entry name" value="ZF_RING_CH"/>
    <property type="match status" value="1"/>
</dbReference>
<protein>
    <recommendedName>
        <fullName evidence="5">RING-CH-type domain-containing protein</fullName>
    </recommendedName>
</protein>
<evidence type="ECO:0000313" key="6">
    <source>
        <dbReference type="EMBL" id="ORX77481.1"/>
    </source>
</evidence>
<dbReference type="Pfam" id="PF12906">
    <property type="entry name" value="RINGv"/>
    <property type="match status" value="1"/>
</dbReference>
<feature type="domain" description="RING-CH-type" evidence="5">
    <location>
        <begin position="6"/>
        <end position="73"/>
    </location>
</feature>
<accession>A0A1Y1WV98</accession>
<reference evidence="6 7" key="2">
    <citation type="submission" date="2016-08" db="EMBL/GenBank/DDBJ databases">
        <title>Pervasive Adenine N6-methylation of Active Genes in Fungi.</title>
        <authorList>
            <consortium name="DOE Joint Genome Institute"/>
            <person name="Mondo S.J."/>
            <person name="Dannebaum R.O."/>
            <person name="Kuo R.C."/>
            <person name="Labutti K."/>
            <person name="Haridas S."/>
            <person name="Kuo A."/>
            <person name="Salamov A."/>
            <person name="Ahrendt S.R."/>
            <person name="Lipzen A."/>
            <person name="Sullivan W."/>
            <person name="Andreopoulos W.B."/>
            <person name="Clum A."/>
            <person name="Lindquist E."/>
            <person name="Daum C."/>
            <person name="Ramamoorthy G.K."/>
            <person name="Gryganskyi A."/>
            <person name="Culley D."/>
            <person name="Magnuson J.K."/>
            <person name="James T.Y."/>
            <person name="O'Malley M.A."/>
            <person name="Stajich J.E."/>
            <person name="Spatafora J.W."/>
            <person name="Visel A."/>
            <person name="Grigoriev I.V."/>
        </authorList>
    </citation>
    <scope>NUCLEOTIDE SEQUENCE [LARGE SCALE GENOMIC DNA]</scope>
    <source>
        <strain evidence="6 7">S4</strain>
    </source>
</reference>
<dbReference type="GO" id="GO:0008270">
    <property type="term" value="F:zinc ion binding"/>
    <property type="evidence" value="ECO:0007669"/>
    <property type="project" value="UniProtKB-KW"/>
</dbReference>
<evidence type="ECO:0000256" key="2">
    <source>
        <dbReference type="ARBA" id="ARBA00022771"/>
    </source>
</evidence>
<keyword evidence="2" id="KW-0863">Zinc-finger</keyword>
<evidence type="ECO:0000256" key="3">
    <source>
        <dbReference type="ARBA" id="ARBA00022833"/>
    </source>
</evidence>
<organism evidence="6 7">
    <name type="scientific">Anaeromyces robustus</name>
    <dbReference type="NCBI Taxonomy" id="1754192"/>
    <lineage>
        <taxon>Eukaryota</taxon>
        <taxon>Fungi</taxon>
        <taxon>Fungi incertae sedis</taxon>
        <taxon>Chytridiomycota</taxon>
        <taxon>Chytridiomycota incertae sedis</taxon>
        <taxon>Neocallimastigomycetes</taxon>
        <taxon>Neocallimastigales</taxon>
        <taxon>Neocallimastigaceae</taxon>
        <taxon>Anaeromyces</taxon>
    </lineage>
</organism>
<keyword evidence="7" id="KW-1185">Reference proteome</keyword>
<gene>
    <name evidence="6" type="ORF">BCR32DRAFT_295600</name>
</gene>
<feature type="transmembrane region" description="Helical" evidence="4">
    <location>
        <begin position="90"/>
        <end position="107"/>
    </location>
</feature>
<keyword evidence="3" id="KW-0862">Zinc</keyword>
<keyword evidence="4" id="KW-0812">Transmembrane</keyword>
<dbReference type="SMART" id="SM00744">
    <property type="entry name" value="RINGv"/>
    <property type="match status" value="1"/>
</dbReference>
<keyword evidence="4" id="KW-0472">Membrane</keyword>
<sequence length="269" mass="32628">MSIKMNEDIPCYRCFICWDDIDFEDTSTKVVSACNCISVDFKYTHKDCLNLWINQNRRAGLKCQVCGAPFHIKKVLKPFKKIYKENWKRINCLLLGIILLNSLLWMLCVQWKKELEKINSGQNHHLDNNGVETVHLEKYDEWINNYDERESYLEEFINNISFNEIFQNIYVNATTLFLFINTLIFALYFYHEKEKFYEYSIDEKYEYKPLKNSFTDSKYFGFSNQYHHYHYHYQNNNNTIPNNDHLLPNDNNNIYNNYSNYEYQKIRII</sequence>
<reference evidence="6 7" key="1">
    <citation type="submission" date="2016-08" db="EMBL/GenBank/DDBJ databases">
        <title>A Parts List for Fungal Cellulosomes Revealed by Comparative Genomics.</title>
        <authorList>
            <consortium name="DOE Joint Genome Institute"/>
            <person name="Haitjema C.H."/>
            <person name="Gilmore S.P."/>
            <person name="Henske J.K."/>
            <person name="Solomon K.V."/>
            <person name="De Groot R."/>
            <person name="Kuo A."/>
            <person name="Mondo S.J."/>
            <person name="Salamov A.A."/>
            <person name="Labutti K."/>
            <person name="Zhao Z."/>
            <person name="Chiniquy J."/>
            <person name="Barry K."/>
            <person name="Brewer H.M."/>
            <person name="Purvine S.O."/>
            <person name="Wright A.T."/>
            <person name="Boxma B."/>
            <person name="Van Alen T."/>
            <person name="Hackstein J.H."/>
            <person name="Baker S.E."/>
            <person name="Grigoriev I.V."/>
            <person name="O'Malley M.A."/>
        </authorList>
    </citation>
    <scope>NUCLEOTIDE SEQUENCE [LARGE SCALE GENOMIC DNA]</scope>
    <source>
        <strain evidence="6 7">S4</strain>
    </source>
</reference>
<feature type="transmembrane region" description="Helical" evidence="4">
    <location>
        <begin position="169"/>
        <end position="190"/>
    </location>
</feature>
<proteinExistence type="predicted"/>
<dbReference type="SUPFAM" id="SSF57850">
    <property type="entry name" value="RING/U-box"/>
    <property type="match status" value="1"/>
</dbReference>
<dbReference type="InterPro" id="IPR011016">
    <property type="entry name" value="Znf_RING-CH"/>
</dbReference>
<evidence type="ECO:0000256" key="4">
    <source>
        <dbReference type="SAM" id="Phobius"/>
    </source>
</evidence>
<keyword evidence="1" id="KW-0479">Metal-binding</keyword>